<sequence length="353" mass="40019">MKSSLRAYLLSIVVACTVITACAQDTKVTDADMRDRIGTELGTVERVTVMSTDGQEVSLDLPEFLKGLQGQGKDLQLSNDPLKQEDVRFTLVLYRKQVAPLVVSVGEKASKFGENTYRGAGAITFYQWIHRLTGNGLLAIKSENILLSADDLSLSRMLAVDETAYIEKVLQVAISESDQNVNQHPLYPNYRLRIDSVERPLEVTVLTPTLISIPFGRERHFYHVDGQMFSRLTEYLVPKEKTTQPIDKLFKSTNIRVEATGEMRVNNLDLDVSQSTVEQGMAHQAVRLLKTGVQLVDRPQQGVGPEEYRLHFRVNGKDHTVIFYSRHFRINDSWYAHNQLQKAIWKLIEPTQK</sequence>
<dbReference type="RefSeq" id="WP_055746958.1">
    <property type="nucleotide sequence ID" value="NZ_LJJB01000013.1"/>
</dbReference>
<evidence type="ECO:0000313" key="2">
    <source>
        <dbReference type="EMBL" id="KQL44370.1"/>
    </source>
</evidence>
<dbReference type="Proteomes" id="UP000051063">
    <property type="component" value="Unassembled WGS sequence"/>
</dbReference>
<comment type="caution">
    <text evidence="2">The sequence shown here is derived from an EMBL/GenBank/DDBJ whole genome shotgun (WGS) entry which is preliminary data.</text>
</comment>
<gene>
    <name evidence="2" type="ORF">AN963_23495</name>
</gene>
<keyword evidence="3" id="KW-1185">Reference proteome</keyword>
<evidence type="ECO:0000256" key="1">
    <source>
        <dbReference type="SAM" id="SignalP"/>
    </source>
</evidence>
<protein>
    <submittedName>
        <fullName evidence="2">Uncharacterized protein</fullName>
    </submittedName>
</protein>
<dbReference type="EMBL" id="LJJB01000013">
    <property type="protein sequence ID" value="KQL44370.1"/>
    <property type="molecule type" value="Genomic_DNA"/>
</dbReference>
<feature type="signal peptide" evidence="1">
    <location>
        <begin position="1"/>
        <end position="23"/>
    </location>
</feature>
<reference evidence="2 3" key="1">
    <citation type="submission" date="2015-09" db="EMBL/GenBank/DDBJ databases">
        <title>Genome sequencing project for genomic taxonomy and phylogenomics of Bacillus-like bacteria.</title>
        <authorList>
            <person name="Liu B."/>
            <person name="Wang J."/>
            <person name="Zhu Y."/>
            <person name="Liu G."/>
            <person name="Chen Q."/>
            <person name="Chen Z."/>
            <person name="Lan J."/>
            <person name="Che J."/>
            <person name="Ge C."/>
            <person name="Shi H."/>
            <person name="Pan Z."/>
            <person name="Liu X."/>
        </authorList>
    </citation>
    <scope>NUCLEOTIDE SEQUENCE [LARGE SCALE GENOMIC DNA]</scope>
    <source>
        <strain evidence="2 3">DSM 8552</strain>
    </source>
</reference>
<accession>A0ABR5N1J3</accession>
<dbReference type="PROSITE" id="PS51257">
    <property type="entry name" value="PROKAR_LIPOPROTEIN"/>
    <property type="match status" value="1"/>
</dbReference>
<feature type="chain" id="PRO_5047012299" evidence="1">
    <location>
        <begin position="24"/>
        <end position="353"/>
    </location>
</feature>
<name>A0ABR5N1J3_BRECH</name>
<keyword evidence="1" id="KW-0732">Signal</keyword>
<evidence type="ECO:0000313" key="3">
    <source>
        <dbReference type="Proteomes" id="UP000051063"/>
    </source>
</evidence>
<proteinExistence type="predicted"/>
<organism evidence="2 3">
    <name type="scientific">Brevibacillus choshinensis</name>
    <dbReference type="NCBI Taxonomy" id="54911"/>
    <lineage>
        <taxon>Bacteria</taxon>
        <taxon>Bacillati</taxon>
        <taxon>Bacillota</taxon>
        <taxon>Bacilli</taxon>
        <taxon>Bacillales</taxon>
        <taxon>Paenibacillaceae</taxon>
        <taxon>Brevibacillus</taxon>
    </lineage>
</organism>